<dbReference type="SMART" id="SM00268">
    <property type="entry name" value="ACTIN"/>
    <property type="match status" value="1"/>
</dbReference>
<dbReference type="Proteomes" id="UP000479190">
    <property type="component" value="Unassembled WGS sequence"/>
</dbReference>
<dbReference type="Gene3D" id="3.90.640.10">
    <property type="entry name" value="Actin, Chain A, domain 4"/>
    <property type="match status" value="1"/>
</dbReference>
<evidence type="ECO:0000313" key="3">
    <source>
        <dbReference type="Proteomes" id="UP000479190"/>
    </source>
</evidence>
<accession>A0A6H5IBV6</accession>
<keyword evidence="3" id="KW-1185">Reference proteome</keyword>
<protein>
    <recommendedName>
        <fullName evidence="4">Actin-related protein 10</fullName>
    </recommendedName>
</protein>
<name>A0A6H5IBV6_9HYME</name>
<dbReference type="Gene3D" id="3.30.420.40">
    <property type="match status" value="2"/>
</dbReference>
<dbReference type="InterPro" id="IPR004000">
    <property type="entry name" value="Actin"/>
</dbReference>
<gene>
    <name evidence="2" type="ORF">TBRA_LOCUS6426</name>
</gene>
<dbReference type="PANTHER" id="PTHR11937">
    <property type="entry name" value="ACTIN"/>
    <property type="match status" value="1"/>
</dbReference>
<sequence>MSALKEYKGSRYIAEKQVLVIDVGHAYTKFGFVSEAAPRGIVRSEIKCPNTDTIRNIFSYKDQNDLYELLVEFLHSIFFKRIMISAKDIKVVNVESPLVTTEFRNVLTKVLFRHFEVGAIMFLPTHLVTTCTLACQTVLVLDVGYEEASVIPIYEGVPILKAWQALPLGAKAVHKTIMKAMQEILTEEECTEKLIEDIKVRTCFVTTMERSAKLLTDNPPTPPPNVKYFTKRSLEIPGTVRESAFEKLWERDLDNLSIPTMILDSIIKCPIDARKPLAENILLIGGTVMTTGFITRLKSELEHIINREPYSEKLTLRKFKFHTAPSKPNYTAWLGGAIFGIAADLPSRCLSKEAYLETNHVPDWVCLIDNRKDDGENIEY</sequence>
<evidence type="ECO:0000256" key="1">
    <source>
        <dbReference type="RuleBase" id="RU000487"/>
    </source>
</evidence>
<evidence type="ECO:0008006" key="4">
    <source>
        <dbReference type="Google" id="ProtNLM"/>
    </source>
</evidence>
<dbReference type="OrthoDB" id="337660at2759"/>
<proteinExistence type="inferred from homology"/>
<organism evidence="2 3">
    <name type="scientific">Trichogramma brassicae</name>
    <dbReference type="NCBI Taxonomy" id="86971"/>
    <lineage>
        <taxon>Eukaryota</taxon>
        <taxon>Metazoa</taxon>
        <taxon>Ecdysozoa</taxon>
        <taxon>Arthropoda</taxon>
        <taxon>Hexapoda</taxon>
        <taxon>Insecta</taxon>
        <taxon>Pterygota</taxon>
        <taxon>Neoptera</taxon>
        <taxon>Endopterygota</taxon>
        <taxon>Hymenoptera</taxon>
        <taxon>Apocrita</taxon>
        <taxon>Proctotrupomorpha</taxon>
        <taxon>Chalcidoidea</taxon>
        <taxon>Trichogrammatidae</taxon>
        <taxon>Trichogramma</taxon>
    </lineage>
</organism>
<dbReference type="AlphaFoldDB" id="A0A6H5IBV6"/>
<dbReference type="CDD" id="cd10207">
    <property type="entry name" value="ASKHA_NBD_Arp10"/>
    <property type="match status" value="1"/>
</dbReference>
<dbReference type="EMBL" id="CADCXV010000745">
    <property type="protein sequence ID" value="CAB0034528.1"/>
    <property type="molecule type" value="Genomic_DNA"/>
</dbReference>
<dbReference type="SUPFAM" id="SSF53067">
    <property type="entry name" value="Actin-like ATPase domain"/>
    <property type="match status" value="2"/>
</dbReference>
<evidence type="ECO:0000313" key="2">
    <source>
        <dbReference type="EMBL" id="CAB0034528.1"/>
    </source>
</evidence>
<comment type="similarity">
    <text evidence="1">Belongs to the actin family.</text>
</comment>
<dbReference type="Pfam" id="PF00022">
    <property type="entry name" value="Actin"/>
    <property type="match status" value="2"/>
</dbReference>
<dbReference type="InterPro" id="IPR043129">
    <property type="entry name" value="ATPase_NBD"/>
</dbReference>
<reference evidence="2 3" key="1">
    <citation type="submission" date="2020-02" db="EMBL/GenBank/DDBJ databases">
        <authorList>
            <person name="Ferguson B K."/>
        </authorList>
    </citation>
    <scope>NUCLEOTIDE SEQUENCE [LARGE SCALE GENOMIC DNA]</scope>
</reference>